<keyword evidence="5 6" id="KW-0472">Membrane</keyword>
<evidence type="ECO:0000313" key="8">
    <source>
        <dbReference type="Proteomes" id="UP000823790"/>
    </source>
</evidence>
<dbReference type="Pfam" id="PF10639">
    <property type="entry name" value="TMEM234"/>
    <property type="match status" value="1"/>
</dbReference>
<evidence type="ECO:0000313" key="7">
    <source>
        <dbReference type="EMBL" id="MBP1475473.1"/>
    </source>
</evidence>
<keyword evidence="4 6" id="KW-1133">Transmembrane helix</keyword>
<feature type="transmembrane region" description="Helical" evidence="6">
    <location>
        <begin position="100"/>
        <end position="117"/>
    </location>
</feature>
<keyword evidence="2" id="KW-1003">Cell membrane</keyword>
<dbReference type="InterPro" id="IPR000390">
    <property type="entry name" value="Small_drug/metabolite_transptr"/>
</dbReference>
<dbReference type="InterPro" id="IPR018908">
    <property type="entry name" value="TMEM234"/>
</dbReference>
<reference evidence="7 8" key="1">
    <citation type="submission" date="2021-04" db="EMBL/GenBank/DDBJ databases">
        <authorList>
            <person name="Huq M.A."/>
        </authorList>
    </citation>
    <scope>NUCLEOTIDE SEQUENCE [LARGE SCALE GENOMIC DNA]</scope>
    <source>
        <strain evidence="7 8">MAH-13</strain>
    </source>
</reference>
<comment type="subcellular location">
    <subcellularLocation>
        <location evidence="1">Cell membrane</location>
        <topology evidence="1">Multi-pass membrane protein</topology>
    </subcellularLocation>
</comment>
<evidence type="ECO:0000256" key="2">
    <source>
        <dbReference type="ARBA" id="ARBA00022475"/>
    </source>
</evidence>
<dbReference type="InterPro" id="IPR037185">
    <property type="entry name" value="EmrE-like"/>
</dbReference>
<dbReference type="RefSeq" id="WP_209622246.1">
    <property type="nucleotide sequence ID" value="NZ_JAGJRS010000031.1"/>
</dbReference>
<sequence length="119" mass="13125">MPLVILLPLVFLGALLSAIGGLLLKAGAVRLPPIHGVLDLWFIFLNWRILAGLALYFIPAVLWILLLRKVDLSLLQPLMSMVYVITPVLALYIFKEHVSTLRWAGIGVIMIGVALISRS</sequence>
<keyword evidence="8" id="KW-1185">Reference proteome</keyword>
<gene>
    <name evidence="7" type="ORF">J7I44_14255</name>
</gene>
<accession>A0ABS4DQY9</accession>
<comment type="caution">
    <text evidence="7">The sequence shown here is derived from an EMBL/GenBank/DDBJ whole genome shotgun (WGS) entry which is preliminary data.</text>
</comment>
<dbReference type="PANTHER" id="PTHR30561">
    <property type="entry name" value="SMR FAMILY PROTON-DEPENDENT DRUG EFFLUX TRANSPORTER SUGE"/>
    <property type="match status" value="1"/>
</dbReference>
<dbReference type="SUPFAM" id="SSF103481">
    <property type="entry name" value="Multidrug resistance efflux transporter EmrE"/>
    <property type="match status" value="1"/>
</dbReference>
<dbReference type="Gene3D" id="1.10.3730.20">
    <property type="match status" value="1"/>
</dbReference>
<organism evidence="7 8">
    <name type="scientific">Frateuria flava</name>
    <dbReference type="NCBI Taxonomy" id="2821489"/>
    <lineage>
        <taxon>Bacteria</taxon>
        <taxon>Pseudomonadati</taxon>
        <taxon>Pseudomonadota</taxon>
        <taxon>Gammaproteobacteria</taxon>
        <taxon>Lysobacterales</taxon>
        <taxon>Rhodanobacteraceae</taxon>
        <taxon>Frateuria</taxon>
    </lineage>
</organism>
<keyword evidence="3 6" id="KW-0812">Transmembrane</keyword>
<evidence type="ECO:0000256" key="3">
    <source>
        <dbReference type="ARBA" id="ARBA00022692"/>
    </source>
</evidence>
<evidence type="ECO:0000256" key="4">
    <source>
        <dbReference type="ARBA" id="ARBA00022989"/>
    </source>
</evidence>
<evidence type="ECO:0000256" key="1">
    <source>
        <dbReference type="ARBA" id="ARBA00004651"/>
    </source>
</evidence>
<evidence type="ECO:0000256" key="6">
    <source>
        <dbReference type="SAM" id="Phobius"/>
    </source>
</evidence>
<feature type="transmembrane region" description="Helical" evidence="6">
    <location>
        <begin position="40"/>
        <end position="67"/>
    </location>
</feature>
<dbReference type="Proteomes" id="UP000823790">
    <property type="component" value="Unassembled WGS sequence"/>
</dbReference>
<evidence type="ECO:0000256" key="5">
    <source>
        <dbReference type="ARBA" id="ARBA00023136"/>
    </source>
</evidence>
<dbReference type="EMBL" id="JAGJRS010000031">
    <property type="protein sequence ID" value="MBP1475473.1"/>
    <property type="molecule type" value="Genomic_DNA"/>
</dbReference>
<proteinExistence type="predicted"/>
<name>A0ABS4DQY9_9GAMM</name>
<dbReference type="PANTHER" id="PTHR30561:SF9">
    <property type="entry name" value="4-AMINO-4-DEOXY-L-ARABINOSE-PHOSPHOUNDECAPRENOL FLIPPASE SUBUNIT ARNF-RELATED"/>
    <property type="match status" value="1"/>
</dbReference>
<protein>
    <submittedName>
        <fullName evidence="7">EamA family transporter</fullName>
    </submittedName>
</protein>
<feature type="transmembrane region" description="Helical" evidence="6">
    <location>
        <begin position="74"/>
        <end position="94"/>
    </location>
</feature>